<dbReference type="InterPro" id="IPR036890">
    <property type="entry name" value="HATPase_C_sf"/>
</dbReference>
<dbReference type="Pfam" id="PF13581">
    <property type="entry name" value="HATPase_c_2"/>
    <property type="match status" value="1"/>
</dbReference>
<evidence type="ECO:0000313" key="3">
    <source>
        <dbReference type="EMBL" id="RAY10871.1"/>
    </source>
</evidence>
<protein>
    <recommendedName>
        <fullName evidence="2">Histidine kinase/HSP90-like ATPase domain-containing protein</fullName>
    </recommendedName>
</protein>
<keyword evidence="1" id="KW-0418">Kinase</keyword>
<evidence type="ECO:0000259" key="2">
    <source>
        <dbReference type="Pfam" id="PF13581"/>
    </source>
</evidence>
<dbReference type="InterPro" id="IPR003594">
    <property type="entry name" value="HATPase_dom"/>
</dbReference>
<proteinExistence type="predicted"/>
<comment type="caution">
    <text evidence="3">The sequence shown here is derived from an EMBL/GenBank/DDBJ whole genome shotgun (WGS) entry which is preliminary data.</text>
</comment>
<keyword evidence="1" id="KW-0723">Serine/threonine-protein kinase</keyword>
<name>A0A365GVL6_9ACTN</name>
<dbReference type="PANTHER" id="PTHR35526">
    <property type="entry name" value="ANTI-SIGMA-F FACTOR RSBW-RELATED"/>
    <property type="match status" value="1"/>
</dbReference>
<feature type="domain" description="Histidine kinase/HSP90-like ATPase" evidence="2">
    <location>
        <begin position="26"/>
        <end position="126"/>
    </location>
</feature>
<dbReference type="OrthoDB" id="3477927at2"/>
<sequence>MSSGRPGDIPLGAACAWPLMPDASIAAQARHLLGGVMGALAFPREAIEDGRLAVSELAANAYRHARPVRPGPFGPVAPPELWVWARAHPRPELVVTVFDGCRDRVPAVRAGDPLAEHGRGLAMVAAVCGGWGTGPSRSRLAARPVAGKTVWFALPLPDPWPGAARIARPSHTAGRLHGLLARRGVTGTITTHAKGVSLVAVPSCPSIRVEPVAFGYTDADGAPVRRPLTDIHDLAEHLVQRVETFTVRRTR</sequence>
<dbReference type="Gene3D" id="3.30.565.10">
    <property type="entry name" value="Histidine kinase-like ATPase, C-terminal domain"/>
    <property type="match status" value="1"/>
</dbReference>
<gene>
    <name evidence="3" type="ORF">DPM19_33465</name>
</gene>
<organism evidence="3 4">
    <name type="scientific">Actinomadura craniellae</name>
    <dbReference type="NCBI Taxonomy" id="2231787"/>
    <lineage>
        <taxon>Bacteria</taxon>
        <taxon>Bacillati</taxon>
        <taxon>Actinomycetota</taxon>
        <taxon>Actinomycetes</taxon>
        <taxon>Streptosporangiales</taxon>
        <taxon>Thermomonosporaceae</taxon>
        <taxon>Actinomadura</taxon>
    </lineage>
</organism>
<dbReference type="AlphaFoldDB" id="A0A365GVL6"/>
<dbReference type="Proteomes" id="UP000251891">
    <property type="component" value="Unassembled WGS sequence"/>
</dbReference>
<evidence type="ECO:0000313" key="4">
    <source>
        <dbReference type="Proteomes" id="UP000251891"/>
    </source>
</evidence>
<dbReference type="GO" id="GO:0004674">
    <property type="term" value="F:protein serine/threonine kinase activity"/>
    <property type="evidence" value="ECO:0007669"/>
    <property type="project" value="UniProtKB-KW"/>
</dbReference>
<keyword evidence="1" id="KW-0808">Transferase</keyword>
<reference evidence="3 4" key="1">
    <citation type="submission" date="2018-06" db="EMBL/GenBank/DDBJ databases">
        <title>Actinomadura craniellae sp. nov. isolated from marine sponge Craniella sp.</title>
        <authorList>
            <person name="Li L."/>
            <person name="Xu Q.H."/>
            <person name="Lin H.W."/>
            <person name="Lu Y.H."/>
        </authorList>
    </citation>
    <scope>NUCLEOTIDE SEQUENCE [LARGE SCALE GENOMIC DNA]</scope>
    <source>
        <strain evidence="3 4">LHW63021</strain>
    </source>
</reference>
<dbReference type="CDD" id="cd16936">
    <property type="entry name" value="HATPase_RsbW-like"/>
    <property type="match status" value="1"/>
</dbReference>
<accession>A0A365GVL6</accession>
<keyword evidence="4" id="KW-1185">Reference proteome</keyword>
<dbReference type="RefSeq" id="WP_111872111.1">
    <property type="nucleotide sequence ID" value="NZ_QLYX01000024.1"/>
</dbReference>
<dbReference type="EMBL" id="QLYX01000024">
    <property type="protein sequence ID" value="RAY10871.1"/>
    <property type="molecule type" value="Genomic_DNA"/>
</dbReference>
<dbReference type="InterPro" id="IPR050267">
    <property type="entry name" value="Anti-sigma-factor_SerPK"/>
</dbReference>
<dbReference type="PANTHER" id="PTHR35526:SF3">
    <property type="entry name" value="ANTI-SIGMA-F FACTOR RSBW"/>
    <property type="match status" value="1"/>
</dbReference>
<evidence type="ECO:0000256" key="1">
    <source>
        <dbReference type="ARBA" id="ARBA00022527"/>
    </source>
</evidence>